<feature type="transmembrane region" description="Helical" evidence="1">
    <location>
        <begin position="59"/>
        <end position="78"/>
    </location>
</feature>
<keyword evidence="1" id="KW-0472">Membrane</keyword>
<evidence type="ECO:0000256" key="1">
    <source>
        <dbReference type="SAM" id="Phobius"/>
    </source>
</evidence>
<keyword evidence="1" id="KW-1133">Transmembrane helix</keyword>
<feature type="transmembrane region" description="Helical" evidence="1">
    <location>
        <begin position="30"/>
        <end position="47"/>
    </location>
</feature>
<dbReference type="EMBL" id="JAWWNJ010000096">
    <property type="protein sequence ID" value="KAK6996775.1"/>
    <property type="molecule type" value="Genomic_DNA"/>
</dbReference>
<dbReference type="AlphaFoldDB" id="A0AAW0A0E4"/>
<sequence length="87" mass="9899">MASCPAGHLGGAACLIKERLLLSTSFRPPYITYALVFLTRFCFLRHRRFGLRKGDCFRISLFLPSSLTLFSLPCLFQLRRPAMVRSS</sequence>
<keyword evidence="3" id="KW-1185">Reference proteome</keyword>
<keyword evidence="1" id="KW-0812">Transmembrane</keyword>
<accession>A0AAW0A0E4</accession>
<proteinExistence type="predicted"/>
<reference evidence="2 3" key="1">
    <citation type="journal article" date="2024" name="J Genomics">
        <title>Draft genome sequencing and assembly of Favolaschia claudopus CIRM-BRFM 2984 isolated from oak limbs.</title>
        <authorList>
            <person name="Navarro D."/>
            <person name="Drula E."/>
            <person name="Chaduli D."/>
            <person name="Cazenave R."/>
            <person name="Ahrendt S."/>
            <person name="Wang J."/>
            <person name="Lipzen A."/>
            <person name="Daum C."/>
            <person name="Barry K."/>
            <person name="Grigoriev I.V."/>
            <person name="Favel A."/>
            <person name="Rosso M.N."/>
            <person name="Martin F."/>
        </authorList>
    </citation>
    <scope>NUCLEOTIDE SEQUENCE [LARGE SCALE GENOMIC DNA]</scope>
    <source>
        <strain evidence="2 3">CIRM-BRFM 2984</strain>
    </source>
</reference>
<organism evidence="2 3">
    <name type="scientific">Favolaschia claudopus</name>
    <dbReference type="NCBI Taxonomy" id="2862362"/>
    <lineage>
        <taxon>Eukaryota</taxon>
        <taxon>Fungi</taxon>
        <taxon>Dikarya</taxon>
        <taxon>Basidiomycota</taxon>
        <taxon>Agaricomycotina</taxon>
        <taxon>Agaricomycetes</taxon>
        <taxon>Agaricomycetidae</taxon>
        <taxon>Agaricales</taxon>
        <taxon>Marasmiineae</taxon>
        <taxon>Mycenaceae</taxon>
        <taxon>Favolaschia</taxon>
    </lineage>
</organism>
<evidence type="ECO:0000313" key="3">
    <source>
        <dbReference type="Proteomes" id="UP001362999"/>
    </source>
</evidence>
<dbReference type="Proteomes" id="UP001362999">
    <property type="component" value="Unassembled WGS sequence"/>
</dbReference>
<protein>
    <recommendedName>
        <fullName evidence="4">Transmembrane protein</fullName>
    </recommendedName>
</protein>
<evidence type="ECO:0000313" key="2">
    <source>
        <dbReference type="EMBL" id="KAK6996775.1"/>
    </source>
</evidence>
<evidence type="ECO:0008006" key="4">
    <source>
        <dbReference type="Google" id="ProtNLM"/>
    </source>
</evidence>
<name>A0AAW0A0E4_9AGAR</name>
<comment type="caution">
    <text evidence="2">The sequence shown here is derived from an EMBL/GenBank/DDBJ whole genome shotgun (WGS) entry which is preliminary data.</text>
</comment>
<gene>
    <name evidence="2" type="ORF">R3P38DRAFT_3070409</name>
</gene>